<evidence type="ECO:0000259" key="3">
    <source>
        <dbReference type="SMART" id="SM00382"/>
    </source>
</evidence>
<feature type="domain" description="AAA+ ATPase" evidence="3">
    <location>
        <begin position="330"/>
        <end position="646"/>
    </location>
</feature>
<evidence type="ECO:0000313" key="4">
    <source>
        <dbReference type="EMBL" id="CAJ1938074.1"/>
    </source>
</evidence>
<organism evidence="4 5">
    <name type="scientific">Cylindrotheca closterium</name>
    <dbReference type="NCBI Taxonomy" id="2856"/>
    <lineage>
        <taxon>Eukaryota</taxon>
        <taxon>Sar</taxon>
        <taxon>Stramenopiles</taxon>
        <taxon>Ochrophyta</taxon>
        <taxon>Bacillariophyta</taxon>
        <taxon>Bacillariophyceae</taxon>
        <taxon>Bacillariophycidae</taxon>
        <taxon>Bacillariales</taxon>
        <taxon>Bacillariaceae</taxon>
        <taxon>Cylindrotheca</taxon>
    </lineage>
</organism>
<dbReference type="InterPro" id="IPR027417">
    <property type="entry name" value="P-loop_NTPase"/>
</dbReference>
<protein>
    <recommendedName>
        <fullName evidence="3">AAA+ ATPase domain-containing protein</fullName>
    </recommendedName>
</protein>
<keyword evidence="5" id="KW-1185">Reference proteome</keyword>
<sequence>MNQSHNATGHNGIGTDDGFESPIGMMNALKTGNPQADMAIAMFLPFLFRLVFSSFGSVDKLQQWTIWRKLMFWKKTEKMDKRFIIHRTSRYSWGESFDVDENTKNSLLQKAIKMYIHQVLNVKMVRAHMDLTQLETSSASNDDYCCYYSDDEEDKDEGLDDDDDGEHGSKRTIAGMLARYKVLNNLPQQEWHELGTFGNPAGVVKLLISIGKGLTEEGSTFVYDETYFQLTSPVKGAIDSFVETAYSWYLDELRKQETNARHFYEMQNPESNKQKSERGSKSRCTKFKRYKLSEEKSFDSLFFQEKKRLLGLLDHFVNKTGKYAIPGYPQKLGLLLHGPPGTGKTSLIKALAQHTGRSIVNVPLSKVSTNSELMSIFFDRSYGIQGSSVSIKLGFNDVIFVMEDVDATTSIVKRRDGRRSGATDDSTVVRLPIPKSLWRMFLESSSEDCKSLTKLLISKSEKLKEDAEFQRPEILRSVNQRLADLPALGLVDETRDDTAKELCSIALEVATKSQARFKKLDDILAFHAKSIKSKIETGIEVDDQFAEELLEEMDSVKLASSLSSASTHDGRPDKTGKSSSKSSLLSSFLKPNPDALSLSGLLNVLDGVVDTPGRIVIMTTNHPEILDPALIRPGRVDKKLFLGHMSGDDIIAMMEHYFQETLTKSQAALVRVAVHGPSIATPPVLKLTPAQVEQLAAEHDVLDDMIADICKKTPVNFNSKIL</sequence>
<dbReference type="Proteomes" id="UP001295423">
    <property type="component" value="Unassembled WGS sequence"/>
</dbReference>
<name>A0AAD2CLH6_9STRA</name>
<accession>A0AAD2CLH6</accession>
<dbReference type="PANTHER" id="PTHR23070">
    <property type="entry name" value="BCS1 AAA-TYPE ATPASE"/>
    <property type="match status" value="1"/>
</dbReference>
<dbReference type="GO" id="GO:0016887">
    <property type="term" value="F:ATP hydrolysis activity"/>
    <property type="evidence" value="ECO:0007669"/>
    <property type="project" value="InterPro"/>
</dbReference>
<evidence type="ECO:0000256" key="1">
    <source>
        <dbReference type="ARBA" id="ARBA00007448"/>
    </source>
</evidence>
<feature type="region of interest" description="Disordered" evidence="2">
    <location>
        <begin position="561"/>
        <end position="585"/>
    </location>
</feature>
<dbReference type="EMBL" id="CAKOGP040000668">
    <property type="protein sequence ID" value="CAJ1938074.1"/>
    <property type="molecule type" value="Genomic_DNA"/>
</dbReference>
<dbReference type="SMART" id="SM00382">
    <property type="entry name" value="AAA"/>
    <property type="match status" value="1"/>
</dbReference>
<dbReference type="InterPro" id="IPR003593">
    <property type="entry name" value="AAA+_ATPase"/>
</dbReference>
<comment type="caution">
    <text evidence="4">The sequence shown here is derived from an EMBL/GenBank/DDBJ whole genome shotgun (WGS) entry which is preliminary data.</text>
</comment>
<dbReference type="SUPFAM" id="SSF52540">
    <property type="entry name" value="P-loop containing nucleoside triphosphate hydrolases"/>
    <property type="match status" value="1"/>
</dbReference>
<dbReference type="Gene3D" id="3.40.50.300">
    <property type="entry name" value="P-loop containing nucleotide triphosphate hydrolases"/>
    <property type="match status" value="2"/>
</dbReference>
<dbReference type="Pfam" id="PF00004">
    <property type="entry name" value="AAA"/>
    <property type="match status" value="2"/>
</dbReference>
<dbReference type="PROSITE" id="PS00674">
    <property type="entry name" value="AAA"/>
    <property type="match status" value="1"/>
</dbReference>
<evidence type="ECO:0000313" key="5">
    <source>
        <dbReference type="Proteomes" id="UP001295423"/>
    </source>
</evidence>
<dbReference type="InterPro" id="IPR003960">
    <property type="entry name" value="ATPase_AAA_CS"/>
</dbReference>
<dbReference type="AlphaFoldDB" id="A0AAD2CLH6"/>
<reference evidence="4" key="1">
    <citation type="submission" date="2023-08" db="EMBL/GenBank/DDBJ databases">
        <authorList>
            <person name="Audoor S."/>
            <person name="Bilcke G."/>
        </authorList>
    </citation>
    <scope>NUCLEOTIDE SEQUENCE</scope>
</reference>
<dbReference type="GO" id="GO:0005524">
    <property type="term" value="F:ATP binding"/>
    <property type="evidence" value="ECO:0007669"/>
    <property type="project" value="InterPro"/>
</dbReference>
<comment type="similarity">
    <text evidence="1">Belongs to the AAA ATPase family. BCS1 subfamily.</text>
</comment>
<evidence type="ECO:0000256" key="2">
    <source>
        <dbReference type="SAM" id="MobiDB-lite"/>
    </source>
</evidence>
<proteinExistence type="inferred from homology"/>
<gene>
    <name evidence="4" type="ORF">CYCCA115_LOCUS5961</name>
</gene>
<dbReference type="InterPro" id="IPR050747">
    <property type="entry name" value="Mitochondrial_chaperone_BCS1"/>
</dbReference>
<dbReference type="InterPro" id="IPR003959">
    <property type="entry name" value="ATPase_AAA_core"/>
</dbReference>